<evidence type="ECO:0000256" key="14">
    <source>
        <dbReference type="HAMAP-Rule" id="MF_00154"/>
    </source>
</evidence>
<evidence type="ECO:0000256" key="11">
    <source>
        <dbReference type="ARBA" id="ARBA00040810"/>
    </source>
</evidence>
<dbReference type="InterPro" id="IPR000537">
    <property type="entry name" value="UbiA_prenyltransferase"/>
</dbReference>
<evidence type="ECO:0000256" key="8">
    <source>
        <dbReference type="ARBA" id="ARBA00023133"/>
    </source>
</evidence>
<dbReference type="UniPathway" id="UPA00834">
    <property type="reaction ID" value="UER00712"/>
</dbReference>
<feature type="transmembrane region" description="Helical" evidence="14">
    <location>
        <begin position="54"/>
        <end position="74"/>
    </location>
</feature>
<feature type="transmembrane region" description="Helical" evidence="14">
    <location>
        <begin position="124"/>
        <end position="142"/>
    </location>
</feature>
<comment type="miscellaneous">
    <text evidence="14">Carbon 2 of the heme B porphyrin ring is defined according to the Fischer nomenclature.</text>
</comment>
<reference evidence="15 16" key="1">
    <citation type="submission" date="2019-03" db="EMBL/GenBank/DDBJ databases">
        <title>Genomic Encyclopedia of Type Strains, Phase IV (KMG-IV): sequencing the most valuable type-strain genomes for metagenomic binning, comparative biology and taxonomic classification.</title>
        <authorList>
            <person name="Goeker M."/>
        </authorList>
    </citation>
    <scope>NUCLEOTIDE SEQUENCE [LARGE SCALE GENOMIC DNA]</scope>
    <source>
        <strain evidence="15 16">DSM 23344</strain>
    </source>
</reference>
<dbReference type="GO" id="GO:0005886">
    <property type="term" value="C:plasma membrane"/>
    <property type="evidence" value="ECO:0007669"/>
    <property type="project" value="UniProtKB-SubCell"/>
</dbReference>
<evidence type="ECO:0000256" key="1">
    <source>
        <dbReference type="ARBA" id="ARBA00004651"/>
    </source>
</evidence>
<gene>
    <name evidence="14" type="primary">cyoE</name>
    <name evidence="15" type="ORF">EV688_11620</name>
</gene>
<protein>
    <recommendedName>
        <fullName evidence="11 14">Protoheme IX farnesyltransferase</fullName>
        <ecNumber evidence="3 14">2.5.1.141</ecNumber>
    </recommendedName>
    <alternativeName>
        <fullName evidence="12 14">Heme B farnesyltransferase</fullName>
    </alternativeName>
    <alternativeName>
        <fullName evidence="10 14">Heme O synthase</fullName>
    </alternativeName>
</protein>
<proteinExistence type="inferred from homology"/>
<feature type="transmembrane region" description="Helical" evidence="14">
    <location>
        <begin position="278"/>
        <end position="299"/>
    </location>
</feature>
<keyword evidence="4 14" id="KW-1003">Cell membrane</keyword>
<evidence type="ECO:0000256" key="6">
    <source>
        <dbReference type="ARBA" id="ARBA00022692"/>
    </source>
</evidence>
<comment type="catalytic activity">
    <reaction evidence="13 14">
        <text>heme b + (2E,6E)-farnesyl diphosphate + H2O = Fe(II)-heme o + diphosphate</text>
        <dbReference type="Rhea" id="RHEA:28070"/>
        <dbReference type="ChEBI" id="CHEBI:15377"/>
        <dbReference type="ChEBI" id="CHEBI:33019"/>
        <dbReference type="ChEBI" id="CHEBI:60344"/>
        <dbReference type="ChEBI" id="CHEBI:60530"/>
        <dbReference type="ChEBI" id="CHEBI:175763"/>
        <dbReference type="EC" id="2.5.1.141"/>
    </reaction>
</comment>
<feature type="transmembrane region" description="Helical" evidence="14">
    <location>
        <begin position="174"/>
        <end position="194"/>
    </location>
</feature>
<keyword evidence="7 14" id="KW-1133">Transmembrane helix</keyword>
<feature type="transmembrane region" description="Helical" evidence="14">
    <location>
        <begin position="28"/>
        <end position="48"/>
    </location>
</feature>
<dbReference type="EC" id="2.5.1.141" evidence="3 14"/>
<keyword evidence="9 14" id="KW-0472">Membrane</keyword>
<keyword evidence="6 14" id="KW-0812">Transmembrane</keyword>
<evidence type="ECO:0000256" key="2">
    <source>
        <dbReference type="ARBA" id="ARBA00004919"/>
    </source>
</evidence>
<dbReference type="HAMAP" id="MF_00154">
    <property type="entry name" value="CyoE_CtaB"/>
    <property type="match status" value="1"/>
</dbReference>
<evidence type="ECO:0000256" key="7">
    <source>
        <dbReference type="ARBA" id="ARBA00022989"/>
    </source>
</evidence>
<accession>A0A4R2KIY4</accession>
<evidence type="ECO:0000256" key="4">
    <source>
        <dbReference type="ARBA" id="ARBA00022475"/>
    </source>
</evidence>
<dbReference type="EMBL" id="SLWX01000016">
    <property type="protein sequence ID" value="TCO73184.1"/>
    <property type="molecule type" value="Genomic_DNA"/>
</dbReference>
<dbReference type="Gene3D" id="1.10.357.140">
    <property type="entry name" value="UbiA prenyltransferase"/>
    <property type="match status" value="1"/>
</dbReference>
<organism evidence="15 16">
    <name type="scientific">Chromatocurvus halotolerans</name>
    <dbReference type="NCBI Taxonomy" id="1132028"/>
    <lineage>
        <taxon>Bacteria</taxon>
        <taxon>Pseudomonadati</taxon>
        <taxon>Pseudomonadota</taxon>
        <taxon>Gammaproteobacteria</taxon>
        <taxon>Cellvibrionales</taxon>
        <taxon>Halieaceae</taxon>
        <taxon>Chromatocurvus</taxon>
    </lineage>
</organism>
<comment type="pathway">
    <text evidence="2 14">Porphyrin-containing compound metabolism; heme O biosynthesis; heme O from protoheme: step 1/1.</text>
</comment>
<dbReference type="Pfam" id="PF01040">
    <property type="entry name" value="UbiA"/>
    <property type="match status" value="1"/>
</dbReference>
<feature type="transmembrane region" description="Helical" evidence="14">
    <location>
        <begin position="149"/>
        <end position="168"/>
    </location>
</feature>
<dbReference type="GO" id="GO:0008495">
    <property type="term" value="F:protoheme IX farnesyltransferase activity"/>
    <property type="evidence" value="ECO:0007669"/>
    <property type="project" value="UniProtKB-UniRule"/>
</dbReference>
<evidence type="ECO:0000256" key="13">
    <source>
        <dbReference type="ARBA" id="ARBA00047690"/>
    </source>
</evidence>
<sequence length="303" mass="33105">MGDAAVTDRIQPGRATWRDYRELTKPGVVALMILTSVIGMCMAVPGMVPLDALILGNLGIALCAGAAAAVNHLVDQQIDQRMARTRNRPMAQGRVSPLQAGLFAATLGVSGMLILLIWVNALTAWLTLASLVGYAFIYTLFLKRATPQNIVIGGLAGAAPPLLGWTAVTGEIHGHALLLVLIIFAWTPPHFWALAIHRKAEYALVDVPMLPVTHGDEFTKLHILLYTIIMFLITLMPFVTRLSGPLYLAGAVILGGRFLYWAIVLMRGTQERAAIMTFKYSINYLMLLFVVMLVDHYVFPIQG</sequence>
<dbReference type="PROSITE" id="PS00943">
    <property type="entry name" value="UBIA"/>
    <property type="match status" value="1"/>
</dbReference>
<name>A0A4R2KIY4_9GAMM</name>
<evidence type="ECO:0000256" key="5">
    <source>
        <dbReference type="ARBA" id="ARBA00022679"/>
    </source>
</evidence>
<dbReference type="PANTHER" id="PTHR43448">
    <property type="entry name" value="PROTOHEME IX FARNESYLTRANSFERASE, MITOCHONDRIAL"/>
    <property type="match status" value="1"/>
</dbReference>
<dbReference type="NCBIfam" id="TIGR01473">
    <property type="entry name" value="cyoE_ctaB"/>
    <property type="match status" value="1"/>
</dbReference>
<dbReference type="NCBIfam" id="NF003349">
    <property type="entry name" value="PRK04375.1-2"/>
    <property type="match status" value="1"/>
</dbReference>
<feature type="transmembrane region" description="Helical" evidence="14">
    <location>
        <begin position="223"/>
        <end position="240"/>
    </location>
</feature>
<dbReference type="OrthoDB" id="9814417at2"/>
<keyword evidence="8 14" id="KW-0350">Heme biosynthesis</keyword>
<dbReference type="InterPro" id="IPR044878">
    <property type="entry name" value="UbiA_sf"/>
</dbReference>
<dbReference type="Proteomes" id="UP000294980">
    <property type="component" value="Unassembled WGS sequence"/>
</dbReference>
<dbReference type="CDD" id="cd13957">
    <property type="entry name" value="PT_UbiA_Cox10"/>
    <property type="match status" value="1"/>
</dbReference>
<dbReference type="InterPro" id="IPR030470">
    <property type="entry name" value="UbiA_prenylTrfase_CS"/>
</dbReference>
<evidence type="ECO:0000313" key="16">
    <source>
        <dbReference type="Proteomes" id="UP000294980"/>
    </source>
</evidence>
<feature type="transmembrane region" description="Helical" evidence="14">
    <location>
        <begin position="95"/>
        <end position="118"/>
    </location>
</feature>
<evidence type="ECO:0000256" key="9">
    <source>
        <dbReference type="ARBA" id="ARBA00023136"/>
    </source>
</evidence>
<dbReference type="GO" id="GO:0048034">
    <property type="term" value="P:heme O biosynthetic process"/>
    <property type="evidence" value="ECO:0007669"/>
    <property type="project" value="UniProtKB-UniRule"/>
</dbReference>
<comment type="caution">
    <text evidence="15">The sequence shown here is derived from an EMBL/GenBank/DDBJ whole genome shotgun (WGS) entry which is preliminary data.</text>
</comment>
<feature type="transmembrane region" description="Helical" evidence="14">
    <location>
        <begin position="246"/>
        <end position="266"/>
    </location>
</feature>
<comment type="function">
    <text evidence="14">Converts heme B (protoheme IX) to heme O by substitution of the vinyl group on carbon 2 of heme B porphyrin ring with a hydroxyethyl farnesyl side group.</text>
</comment>
<comment type="similarity">
    <text evidence="14">Belongs to the UbiA prenyltransferase family. Protoheme IX farnesyltransferase subfamily.</text>
</comment>
<keyword evidence="5 14" id="KW-0808">Transferase</keyword>
<dbReference type="FunFam" id="1.10.357.140:FF:000001">
    <property type="entry name" value="Protoheme IX farnesyltransferase"/>
    <property type="match status" value="1"/>
</dbReference>
<dbReference type="AlphaFoldDB" id="A0A4R2KIY4"/>
<evidence type="ECO:0000256" key="3">
    <source>
        <dbReference type="ARBA" id="ARBA00012292"/>
    </source>
</evidence>
<dbReference type="InterPro" id="IPR006369">
    <property type="entry name" value="Protohaem_IX_farnesylTrfase"/>
</dbReference>
<keyword evidence="16" id="KW-1185">Reference proteome</keyword>
<comment type="subcellular location">
    <subcellularLocation>
        <location evidence="1 14">Cell membrane</location>
        <topology evidence="1 14">Multi-pass membrane protein</topology>
    </subcellularLocation>
</comment>
<evidence type="ECO:0000256" key="12">
    <source>
        <dbReference type="ARBA" id="ARBA00042475"/>
    </source>
</evidence>
<dbReference type="PANTHER" id="PTHR43448:SF7">
    <property type="entry name" value="4-HYDROXYBENZOATE SOLANESYLTRANSFERASE"/>
    <property type="match status" value="1"/>
</dbReference>
<evidence type="ECO:0000313" key="15">
    <source>
        <dbReference type="EMBL" id="TCO73184.1"/>
    </source>
</evidence>
<evidence type="ECO:0000256" key="10">
    <source>
        <dbReference type="ARBA" id="ARBA00030253"/>
    </source>
</evidence>